<keyword evidence="3" id="KW-1185">Reference proteome</keyword>
<feature type="compositionally biased region" description="Basic residues" evidence="1">
    <location>
        <begin position="37"/>
        <end position="48"/>
    </location>
</feature>
<organism evidence="2 3">
    <name type="scientific">Apostasia shenzhenica</name>
    <dbReference type="NCBI Taxonomy" id="1088818"/>
    <lineage>
        <taxon>Eukaryota</taxon>
        <taxon>Viridiplantae</taxon>
        <taxon>Streptophyta</taxon>
        <taxon>Embryophyta</taxon>
        <taxon>Tracheophyta</taxon>
        <taxon>Spermatophyta</taxon>
        <taxon>Magnoliopsida</taxon>
        <taxon>Liliopsida</taxon>
        <taxon>Asparagales</taxon>
        <taxon>Orchidaceae</taxon>
        <taxon>Apostasioideae</taxon>
        <taxon>Apostasia</taxon>
    </lineage>
</organism>
<evidence type="ECO:0000313" key="2">
    <source>
        <dbReference type="EMBL" id="PKA62810.1"/>
    </source>
</evidence>
<dbReference type="EMBL" id="KZ451913">
    <property type="protein sequence ID" value="PKA62810.1"/>
    <property type="molecule type" value="Genomic_DNA"/>
</dbReference>
<name>A0A2I0B4U3_9ASPA</name>
<proteinExistence type="predicted"/>
<feature type="compositionally biased region" description="Basic and acidic residues" evidence="1">
    <location>
        <begin position="24"/>
        <end position="36"/>
    </location>
</feature>
<feature type="region of interest" description="Disordered" evidence="1">
    <location>
        <begin position="18"/>
        <end position="48"/>
    </location>
</feature>
<accession>A0A2I0B4U3</accession>
<protein>
    <submittedName>
        <fullName evidence="2">Uncharacterized protein</fullName>
    </submittedName>
</protein>
<dbReference type="AlphaFoldDB" id="A0A2I0B4U3"/>
<gene>
    <name evidence="2" type="ORF">AXF42_Ash019393</name>
</gene>
<dbReference type="Proteomes" id="UP000236161">
    <property type="component" value="Unassembled WGS sequence"/>
</dbReference>
<evidence type="ECO:0000313" key="3">
    <source>
        <dbReference type="Proteomes" id="UP000236161"/>
    </source>
</evidence>
<reference evidence="2 3" key="1">
    <citation type="journal article" date="2017" name="Nature">
        <title>The Apostasia genome and the evolution of orchids.</title>
        <authorList>
            <person name="Zhang G.Q."/>
            <person name="Liu K.W."/>
            <person name="Li Z."/>
            <person name="Lohaus R."/>
            <person name="Hsiao Y.Y."/>
            <person name="Niu S.C."/>
            <person name="Wang J.Y."/>
            <person name="Lin Y.C."/>
            <person name="Xu Q."/>
            <person name="Chen L.J."/>
            <person name="Yoshida K."/>
            <person name="Fujiwara S."/>
            <person name="Wang Z.W."/>
            <person name="Zhang Y.Q."/>
            <person name="Mitsuda N."/>
            <person name="Wang M."/>
            <person name="Liu G.H."/>
            <person name="Pecoraro L."/>
            <person name="Huang H.X."/>
            <person name="Xiao X.J."/>
            <person name="Lin M."/>
            <person name="Wu X.Y."/>
            <person name="Wu W.L."/>
            <person name="Chen Y.Y."/>
            <person name="Chang S.B."/>
            <person name="Sakamoto S."/>
            <person name="Ohme-Takagi M."/>
            <person name="Yagi M."/>
            <person name="Zeng S.J."/>
            <person name="Shen C.Y."/>
            <person name="Yeh C.M."/>
            <person name="Luo Y.B."/>
            <person name="Tsai W.C."/>
            <person name="Van de Peer Y."/>
            <person name="Liu Z.J."/>
        </authorList>
    </citation>
    <scope>NUCLEOTIDE SEQUENCE [LARGE SCALE GENOMIC DNA]</scope>
    <source>
        <strain evidence="3">cv. Shenzhen</strain>
        <tissue evidence="2">Stem</tissue>
    </source>
</reference>
<sequence length="247" mass="28865">MTGVPGVRVPAEIRMNEAWGSGRDQNERRRRVGGERRRSRSGRAGRERRRRRGLEVGVLAVSSISPCFPRNYCQCFRLRDFCFWLNTNCTDFALTTRLLKFRIFHYIWTLTHPLSVFEYEKLEKQLKPDFLEMVPWYSEEPCREGKCPCSFPSNPRDLDPKPPVRLPMVTRPLQIFIRWALRASQCYPVYSKGYGKKKHPSSKTKELITLFSGDPSSTYIADLREDHGLDLHDNLICVSSNVHFLHR</sequence>
<evidence type="ECO:0000256" key="1">
    <source>
        <dbReference type="SAM" id="MobiDB-lite"/>
    </source>
</evidence>